<reference evidence="4" key="1">
    <citation type="submission" date="2020-11" db="EMBL/GenBank/DDBJ databases">
        <authorList>
            <person name="Tran Van P."/>
        </authorList>
    </citation>
    <scope>NUCLEOTIDE SEQUENCE</scope>
</reference>
<evidence type="ECO:0000256" key="1">
    <source>
        <dbReference type="ARBA" id="ARBA00006295"/>
    </source>
</evidence>
<dbReference type="GO" id="GO:0003677">
    <property type="term" value="F:DNA binding"/>
    <property type="evidence" value="ECO:0007669"/>
    <property type="project" value="InterPro"/>
</dbReference>
<name>A0A7R8WWZ7_9CRUS</name>
<evidence type="ECO:0000259" key="3">
    <source>
        <dbReference type="SMART" id="SM00470"/>
    </source>
</evidence>
<dbReference type="InterPro" id="IPR004437">
    <property type="entry name" value="ParB/RepB/Spo0J"/>
</dbReference>
<dbReference type="PANTHER" id="PTHR33375:SF1">
    <property type="entry name" value="CHROMOSOME-PARTITIONING PROTEIN PARB-RELATED"/>
    <property type="match status" value="1"/>
</dbReference>
<dbReference type="InterPro" id="IPR036086">
    <property type="entry name" value="ParB/Sulfiredoxin_sf"/>
</dbReference>
<dbReference type="OrthoDB" id="18419at2759"/>
<dbReference type="InterPro" id="IPR003115">
    <property type="entry name" value="ParB_N"/>
</dbReference>
<dbReference type="GO" id="GO:0005694">
    <property type="term" value="C:chromosome"/>
    <property type="evidence" value="ECO:0007669"/>
    <property type="project" value="TreeGrafter"/>
</dbReference>
<protein>
    <recommendedName>
        <fullName evidence="3">ParB-like N-terminal domain-containing protein</fullName>
    </recommendedName>
</protein>
<dbReference type="EMBL" id="OB735566">
    <property type="protein sequence ID" value="CAD7239660.1"/>
    <property type="molecule type" value="Genomic_DNA"/>
</dbReference>
<dbReference type="FunFam" id="1.10.10.2830:FF:000001">
    <property type="entry name" value="Chromosome partitioning protein ParB"/>
    <property type="match status" value="1"/>
</dbReference>
<dbReference type="SUPFAM" id="SSF109709">
    <property type="entry name" value="KorB DNA-binding domain-like"/>
    <property type="match status" value="1"/>
</dbReference>
<proteinExistence type="inferred from homology"/>
<dbReference type="GO" id="GO:0045881">
    <property type="term" value="P:positive regulation of sporulation resulting in formation of a cellular spore"/>
    <property type="evidence" value="ECO:0007669"/>
    <property type="project" value="TreeGrafter"/>
</dbReference>
<dbReference type="InterPro" id="IPR050336">
    <property type="entry name" value="Chromosome_partition/occlusion"/>
</dbReference>
<organism evidence="4">
    <name type="scientific">Cyprideis torosa</name>
    <dbReference type="NCBI Taxonomy" id="163714"/>
    <lineage>
        <taxon>Eukaryota</taxon>
        <taxon>Metazoa</taxon>
        <taxon>Ecdysozoa</taxon>
        <taxon>Arthropoda</taxon>
        <taxon>Crustacea</taxon>
        <taxon>Oligostraca</taxon>
        <taxon>Ostracoda</taxon>
        <taxon>Podocopa</taxon>
        <taxon>Podocopida</taxon>
        <taxon>Cytherocopina</taxon>
        <taxon>Cytheroidea</taxon>
        <taxon>Cytherideidae</taxon>
        <taxon>Cyprideis</taxon>
    </lineage>
</organism>
<dbReference type="SUPFAM" id="SSF110849">
    <property type="entry name" value="ParB/Sulfiredoxin"/>
    <property type="match status" value="1"/>
</dbReference>
<dbReference type="Pfam" id="PF17762">
    <property type="entry name" value="HTH_ParB"/>
    <property type="match status" value="1"/>
</dbReference>
<dbReference type="PANTHER" id="PTHR33375">
    <property type="entry name" value="CHROMOSOME-PARTITIONING PROTEIN PARB-RELATED"/>
    <property type="match status" value="1"/>
</dbReference>
<feature type="non-terminal residue" evidence="4">
    <location>
        <position position="160"/>
    </location>
</feature>
<dbReference type="GO" id="GO:0007059">
    <property type="term" value="P:chromosome segregation"/>
    <property type="evidence" value="ECO:0007669"/>
    <property type="project" value="UniProtKB-KW"/>
</dbReference>
<gene>
    <name evidence="4" type="ORF">CTOB1V02_LOCUS17475</name>
</gene>
<dbReference type="SMART" id="SM00470">
    <property type="entry name" value="ParB"/>
    <property type="match status" value="1"/>
</dbReference>
<accession>A0A7R8WWZ7</accession>
<evidence type="ECO:0000313" key="4">
    <source>
        <dbReference type="EMBL" id="CAD7239660.1"/>
    </source>
</evidence>
<feature type="domain" description="ParB-like N-terminal" evidence="3">
    <location>
        <begin position="1"/>
        <end position="55"/>
    </location>
</feature>
<dbReference type="NCBIfam" id="TIGR00180">
    <property type="entry name" value="parB_part"/>
    <property type="match status" value="1"/>
</dbReference>
<dbReference type="Gene3D" id="3.90.1530.30">
    <property type="match status" value="1"/>
</dbReference>
<sequence>MIQPIIVRPVAGAFELVAGERRWRAAQLAGMAEIPAIIRAMPDKSVAAVSLIENIQRKDLNPLEEAAAFERLCDEFGMTHKAVAESVGRSRASVTNLMRLLELHDDVKVLVDKGELEMGHARAILGAPKDRQYALAKDVLKRGLTVRAVEKIVRDIDKQD</sequence>
<dbReference type="Gene3D" id="1.10.10.2830">
    <property type="match status" value="1"/>
</dbReference>
<dbReference type="AlphaFoldDB" id="A0A7R8WWZ7"/>
<keyword evidence="2" id="KW-0159">Chromosome partition</keyword>
<comment type="similarity">
    <text evidence="1">Belongs to the ParB family.</text>
</comment>
<evidence type="ECO:0000256" key="2">
    <source>
        <dbReference type="ARBA" id="ARBA00022829"/>
    </source>
</evidence>
<dbReference type="Pfam" id="PF02195">
    <property type="entry name" value="ParB_N"/>
    <property type="match status" value="1"/>
</dbReference>
<dbReference type="InterPro" id="IPR041468">
    <property type="entry name" value="HTH_ParB/Spo0J"/>
</dbReference>